<organism evidence="1">
    <name type="scientific">Anguilla anguilla</name>
    <name type="common">European freshwater eel</name>
    <name type="synonym">Muraena anguilla</name>
    <dbReference type="NCBI Taxonomy" id="7936"/>
    <lineage>
        <taxon>Eukaryota</taxon>
        <taxon>Metazoa</taxon>
        <taxon>Chordata</taxon>
        <taxon>Craniata</taxon>
        <taxon>Vertebrata</taxon>
        <taxon>Euteleostomi</taxon>
        <taxon>Actinopterygii</taxon>
        <taxon>Neopterygii</taxon>
        <taxon>Teleostei</taxon>
        <taxon>Anguilliformes</taxon>
        <taxon>Anguillidae</taxon>
        <taxon>Anguilla</taxon>
    </lineage>
</organism>
<dbReference type="EMBL" id="GBXM01072871">
    <property type="protein sequence ID" value="JAH35706.1"/>
    <property type="molecule type" value="Transcribed_RNA"/>
</dbReference>
<evidence type="ECO:0000313" key="1">
    <source>
        <dbReference type="EMBL" id="JAH35706.1"/>
    </source>
</evidence>
<name>A0A0E9S332_ANGAN</name>
<sequence>MCLFVVVDMCIYECLRSAYERMVYCL</sequence>
<accession>A0A0E9S332</accession>
<reference evidence="1" key="2">
    <citation type="journal article" date="2015" name="Fish Shellfish Immunol.">
        <title>Early steps in the European eel (Anguilla anguilla)-Vibrio vulnificus interaction in the gills: Role of the RtxA13 toxin.</title>
        <authorList>
            <person name="Callol A."/>
            <person name="Pajuelo D."/>
            <person name="Ebbesson L."/>
            <person name="Teles M."/>
            <person name="MacKenzie S."/>
            <person name="Amaro C."/>
        </authorList>
    </citation>
    <scope>NUCLEOTIDE SEQUENCE</scope>
</reference>
<dbReference type="AlphaFoldDB" id="A0A0E9S332"/>
<proteinExistence type="predicted"/>
<reference evidence="1" key="1">
    <citation type="submission" date="2014-11" db="EMBL/GenBank/DDBJ databases">
        <authorList>
            <person name="Amaro Gonzalez C."/>
        </authorList>
    </citation>
    <scope>NUCLEOTIDE SEQUENCE</scope>
</reference>
<protein>
    <submittedName>
        <fullName evidence="1">Uncharacterized protein</fullName>
    </submittedName>
</protein>